<dbReference type="EMBL" id="CAJVQB010032520">
    <property type="protein sequence ID" value="CAG8818433.1"/>
    <property type="molecule type" value="Genomic_DNA"/>
</dbReference>
<sequence length="62" mass="7458">MNLITDKLNLSQYPGRIRLQTNLITDKYIQRCYEYEDENNELKKQIEDLEVNLEHSLSLNED</sequence>
<gene>
    <name evidence="2" type="ORF">GMARGA_LOCUS27060</name>
</gene>
<evidence type="ECO:0000313" key="2">
    <source>
        <dbReference type="EMBL" id="CAG8818433.1"/>
    </source>
</evidence>
<evidence type="ECO:0000313" key="3">
    <source>
        <dbReference type="Proteomes" id="UP000789901"/>
    </source>
</evidence>
<feature type="non-terminal residue" evidence="2">
    <location>
        <position position="62"/>
    </location>
</feature>
<protein>
    <submittedName>
        <fullName evidence="2">34029_t:CDS:1</fullName>
    </submittedName>
</protein>
<comment type="caution">
    <text evidence="2">The sequence shown here is derived from an EMBL/GenBank/DDBJ whole genome shotgun (WGS) entry which is preliminary data.</text>
</comment>
<reference evidence="2 3" key="1">
    <citation type="submission" date="2021-06" db="EMBL/GenBank/DDBJ databases">
        <authorList>
            <person name="Kallberg Y."/>
            <person name="Tangrot J."/>
            <person name="Rosling A."/>
        </authorList>
    </citation>
    <scope>NUCLEOTIDE SEQUENCE [LARGE SCALE GENOMIC DNA]</scope>
    <source>
        <strain evidence="2 3">120-4 pot B 10/14</strain>
    </source>
</reference>
<feature type="coiled-coil region" evidence="1">
    <location>
        <begin position="25"/>
        <end position="59"/>
    </location>
</feature>
<dbReference type="Proteomes" id="UP000789901">
    <property type="component" value="Unassembled WGS sequence"/>
</dbReference>
<keyword evidence="1" id="KW-0175">Coiled coil</keyword>
<organism evidence="2 3">
    <name type="scientific">Gigaspora margarita</name>
    <dbReference type="NCBI Taxonomy" id="4874"/>
    <lineage>
        <taxon>Eukaryota</taxon>
        <taxon>Fungi</taxon>
        <taxon>Fungi incertae sedis</taxon>
        <taxon>Mucoromycota</taxon>
        <taxon>Glomeromycotina</taxon>
        <taxon>Glomeromycetes</taxon>
        <taxon>Diversisporales</taxon>
        <taxon>Gigasporaceae</taxon>
        <taxon>Gigaspora</taxon>
    </lineage>
</organism>
<proteinExistence type="predicted"/>
<evidence type="ECO:0000256" key="1">
    <source>
        <dbReference type="SAM" id="Coils"/>
    </source>
</evidence>
<accession>A0ABN7W6W9</accession>
<keyword evidence="3" id="KW-1185">Reference proteome</keyword>
<name>A0ABN7W6W9_GIGMA</name>